<feature type="region of interest" description="Disordered" evidence="1">
    <location>
        <begin position="224"/>
        <end position="244"/>
    </location>
</feature>
<organism evidence="4 5">
    <name type="scientific">Virgibacillus phasianinus</name>
    <dbReference type="NCBI Taxonomy" id="2017483"/>
    <lineage>
        <taxon>Bacteria</taxon>
        <taxon>Bacillati</taxon>
        <taxon>Bacillota</taxon>
        <taxon>Bacilli</taxon>
        <taxon>Bacillales</taxon>
        <taxon>Bacillaceae</taxon>
        <taxon>Virgibacillus</taxon>
    </lineage>
</organism>
<gene>
    <name evidence="4" type="ORF">CFK37_18625</name>
</gene>
<dbReference type="Proteomes" id="UP000198312">
    <property type="component" value="Chromosome"/>
</dbReference>
<sequence length="442" mass="50133">MHIKGELTYDNLVSLQKDFLNTSDKAKKRINILTITSAGIVFVLLFLIQPSFHPVQIAINLVLTFLFALLVPVIIRHNAVRGLKRDVHSKKLGPFSLHLTEEGIDVQREYSSKHVAWKEIQRVTADDANFFLYHVNQSAIIIPRNAVKSDTELIELLSTYVGESKIETKTGASYNRKPKRAVFSVLIIALVLLVGVHYYYIKPQNDVARAVQMVDDLFVEVDGKSDSEKNDETPGKIKESTDQEQIDQTRKAIAKIDPDNGEHGGYSIAVLGLSLTVNDAQKQLDKREGNQISDGTNKDSSTESKDDPLEEQDKEDTLIEFTPNEKDVILKDNVLKNKDILEDFMKVAGENNESQIRVVKYVKSQGVIIYELKSRYDANADEGWISVDPDLSHYKPTENEVQDVFNNAPQQCGYMSKDKIEGYYKLNKCRTNWEYRLLPIPK</sequence>
<feature type="region of interest" description="Disordered" evidence="1">
    <location>
        <begin position="284"/>
        <end position="316"/>
    </location>
</feature>
<keyword evidence="2" id="KW-0472">Membrane</keyword>
<accession>A0A220U7L3</accession>
<evidence type="ECO:0000313" key="4">
    <source>
        <dbReference type="EMBL" id="ASK64025.1"/>
    </source>
</evidence>
<dbReference type="EMBL" id="CP022315">
    <property type="protein sequence ID" value="ASK64025.1"/>
    <property type="molecule type" value="Genomic_DNA"/>
</dbReference>
<dbReference type="OrthoDB" id="2427015at2"/>
<name>A0A220U7L3_9BACI</name>
<dbReference type="Pfam" id="PF14317">
    <property type="entry name" value="YcxB"/>
    <property type="match status" value="1"/>
</dbReference>
<keyword evidence="2" id="KW-0812">Transmembrane</keyword>
<evidence type="ECO:0000256" key="1">
    <source>
        <dbReference type="SAM" id="MobiDB-lite"/>
    </source>
</evidence>
<feature type="transmembrane region" description="Helical" evidence="2">
    <location>
        <begin position="55"/>
        <end position="75"/>
    </location>
</feature>
<feature type="transmembrane region" description="Helical" evidence="2">
    <location>
        <begin position="30"/>
        <end position="49"/>
    </location>
</feature>
<reference evidence="4 5" key="1">
    <citation type="submission" date="2017-07" db="EMBL/GenBank/DDBJ databases">
        <title>Virgibacillus sp. LM2416.</title>
        <authorList>
            <person name="Tak E.J."/>
            <person name="Bae J.-W."/>
        </authorList>
    </citation>
    <scope>NUCLEOTIDE SEQUENCE [LARGE SCALE GENOMIC DNA]</scope>
    <source>
        <strain evidence="4 5">LM2416</strain>
    </source>
</reference>
<dbReference type="KEGG" id="vil:CFK37_18625"/>
<proteinExistence type="predicted"/>
<protein>
    <recommendedName>
        <fullName evidence="3">YcxB-like C-terminal domain-containing protein</fullName>
    </recommendedName>
</protein>
<feature type="transmembrane region" description="Helical" evidence="2">
    <location>
        <begin position="181"/>
        <end position="200"/>
    </location>
</feature>
<dbReference type="RefSeq" id="WP_089063283.1">
    <property type="nucleotide sequence ID" value="NZ_CP022315.1"/>
</dbReference>
<evidence type="ECO:0000256" key="2">
    <source>
        <dbReference type="SAM" id="Phobius"/>
    </source>
</evidence>
<feature type="domain" description="YcxB-like C-terminal" evidence="3">
    <location>
        <begin position="99"/>
        <end position="156"/>
    </location>
</feature>
<evidence type="ECO:0000259" key="3">
    <source>
        <dbReference type="Pfam" id="PF14317"/>
    </source>
</evidence>
<feature type="compositionally biased region" description="Basic and acidic residues" evidence="1">
    <location>
        <begin position="296"/>
        <end position="307"/>
    </location>
</feature>
<dbReference type="AlphaFoldDB" id="A0A220U7L3"/>
<keyword evidence="2" id="KW-1133">Transmembrane helix</keyword>
<dbReference type="InterPro" id="IPR025588">
    <property type="entry name" value="YcxB-like_C"/>
</dbReference>
<evidence type="ECO:0000313" key="5">
    <source>
        <dbReference type="Proteomes" id="UP000198312"/>
    </source>
</evidence>
<keyword evidence="5" id="KW-1185">Reference proteome</keyword>